<comment type="caution">
    <text evidence="2">The sequence shown here is derived from an EMBL/GenBank/DDBJ whole genome shotgun (WGS) entry which is preliminary data.</text>
</comment>
<dbReference type="PANTHER" id="PTHR38048">
    <property type="entry name" value="EXPRESSED PROTEIN"/>
    <property type="match status" value="1"/>
</dbReference>
<name>A0A8H7DGN6_9AGAR</name>
<proteinExistence type="predicted"/>
<gene>
    <name evidence="2" type="ORF">MSAN_00360900</name>
</gene>
<evidence type="ECO:0000313" key="2">
    <source>
        <dbReference type="EMBL" id="KAF7374754.1"/>
    </source>
</evidence>
<dbReference type="CDD" id="cd12108">
    <property type="entry name" value="Hr-like"/>
    <property type="match status" value="1"/>
</dbReference>
<dbReference type="InterPro" id="IPR053206">
    <property type="entry name" value="Dimeric_xanthone_biosynth"/>
</dbReference>
<dbReference type="EMBL" id="JACAZH010000002">
    <property type="protein sequence ID" value="KAF7374754.1"/>
    <property type="molecule type" value="Genomic_DNA"/>
</dbReference>
<reference evidence="2" key="1">
    <citation type="submission" date="2020-05" db="EMBL/GenBank/DDBJ databases">
        <title>Mycena genomes resolve the evolution of fungal bioluminescence.</title>
        <authorList>
            <person name="Tsai I.J."/>
        </authorList>
    </citation>
    <scope>NUCLEOTIDE SEQUENCE</scope>
    <source>
        <strain evidence="2">160909Yilan</strain>
    </source>
</reference>
<accession>A0A8H7DGN6</accession>
<organism evidence="2 3">
    <name type="scientific">Mycena sanguinolenta</name>
    <dbReference type="NCBI Taxonomy" id="230812"/>
    <lineage>
        <taxon>Eukaryota</taxon>
        <taxon>Fungi</taxon>
        <taxon>Dikarya</taxon>
        <taxon>Basidiomycota</taxon>
        <taxon>Agaricomycotina</taxon>
        <taxon>Agaricomycetes</taxon>
        <taxon>Agaricomycetidae</taxon>
        <taxon>Agaricales</taxon>
        <taxon>Marasmiineae</taxon>
        <taxon>Mycenaceae</taxon>
        <taxon>Mycena</taxon>
    </lineage>
</organism>
<dbReference type="Pfam" id="PF01814">
    <property type="entry name" value="Hemerythrin"/>
    <property type="match status" value="1"/>
</dbReference>
<dbReference type="Gene3D" id="1.20.120.520">
    <property type="entry name" value="nmb1532 protein domain like"/>
    <property type="match status" value="1"/>
</dbReference>
<protein>
    <submittedName>
        <fullName evidence="2">Hemerythrin domain-containing protein</fullName>
    </submittedName>
</protein>
<keyword evidence="3" id="KW-1185">Reference proteome</keyword>
<dbReference type="OrthoDB" id="58416at2759"/>
<dbReference type="Proteomes" id="UP000623467">
    <property type="component" value="Unassembled WGS sequence"/>
</dbReference>
<feature type="domain" description="Hemerythrin-like" evidence="1">
    <location>
        <begin position="28"/>
        <end position="147"/>
    </location>
</feature>
<sequence>MPFPYPTIPRPPGDWEDPFDYQAIEMSLAHNMFIRAINAIHAQAQGIKDKQVKPFAFFCMAFCESLNHHHDIEETYTFPMYNAKLGANAMDRNIEQHEAFMGGLTDFNEYVTKVHAGATAYNAATLTEKLNSFADDLVLHLREEISTLESSRLRAAMTEKDLKDIEATTMKVLKKETSLFTGLPMDLICHDKSTEPRFPPAPKAVIWAAQYGSSWVHNDAWAFGPCDINGKLKPGLGNT</sequence>
<dbReference type="AlphaFoldDB" id="A0A8H7DGN6"/>
<dbReference type="InterPro" id="IPR012312">
    <property type="entry name" value="Hemerythrin-like"/>
</dbReference>
<evidence type="ECO:0000313" key="3">
    <source>
        <dbReference type="Proteomes" id="UP000623467"/>
    </source>
</evidence>
<evidence type="ECO:0000259" key="1">
    <source>
        <dbReference type="Pfam" id="PF01814"/>
    </source>
</evidence>
<dbReference type="PANTHER" id="PTHR38048:SF2">
    <property type="entry name" value="HEMERYTHRIN-LIKE DOMAIN-CONTAINING PROTEIN"/>
    <property type="match status" value="1"/>
</dbReference>